<proteinExistence type="predicted"/>
<organism evidence="1 2">
    <name type="scientific">Cryptosporidium muris (strain RN66)</name>
    <dbReference type="NCBI Taxonomy" id="441375"/>
    <lineage>
        <taxon>Eukaryota</taxon>
        <taxon>Sar</taxon>
        <taxon>Alveolata</taxon>
        <taxon>Apicomplexa</taxon>
        <taxon>Conoidasida</taxon>
        <taxon>Coccidia</taxon>
        <taxon>Eucoccidiorida</taxon>
        <taxon>Eimeriorina</taxon>
        <taxon>Cryptosporidiidae</taxon>
        <taxon>Cryptosporidium</taxon>
    </lineage>
</organism>
<keyword evidence="2" id="KW-1185">Reference proteome</keyword>
<dbReference type="Proteomes" id="UP000001460">
    <property type="component" value="Unassembled WGS sequence"/>
</dbReference>
<reference evidence="1" key="1">
    <citation type="submission" date="2008-06" db="EMBL/GenBank/DDBJ databases">
        <authorList>
            <person name="Lorenzi H."/>
            <person name="Inman J."/>
            <person name="Miller J."/>
            <person name="Schobel S."/>
            <person name="Amedeo P."/>
            <person name="Caler E.V."/>
            <person name="da Silva J."/>
        </authorList>
    </citation>
    <scope>NUCLEOTIDE SEQUENCE [LARGE SCALE GENOMIC DNA]</scope>
    <source>
        <strain evidence="1">RN66</strain>
    </source>
</reference>
<dbReference type="AlphaFoldDB" id="B6AAE7"/>
<gene>
    <name evidence="1" type="ORF">CMU_042620</name>
</gene>
<dbReference type="VEuPathDB" id="CryptoDB:CMU_042620"/>
<dbReference type="EMBL" id="DS989726">
    <property type="protein sequence ID" value="EEA05188.1"/>
    <property type="molecule type" value="Genomic_DNA"/>
</dbReference>
<dbReference type="GeneID" id="6994701"/>
<sequence>MNRVPLCLVNEAVAKARLKKKTEQTFEGEGLTPEKEPDNIYDISTLPNMILMPGMSSPDTIEKIKELAIKKRGYSASSTKKYQYDSESLINNTNVTHKDISPGSENNIEHNQVSNDDNITNQSEHLEINETETQSEVPNICEDKNTFETDFDRISSEGSIADEGFIANNNITR</sequence>
<dbReference type="OrthoDB" id="10296949at2759"/>
<evidence type="ECO:0000313" key="1">
    <source>
        <dbReference type="EMBL" id="EEA05188.1"/>
    </source>
</evidence>
<dbReference type="RefSeq" id="XP_002139537.1">
    <property type="nucleotide sequence ID" value="XM_002139501.1"/>
</dbReference>
<evidence type="ECO:0000313" key="2">
    <source>
        <dbReference type="Proteomes" id="UP000001460"/>
    </source>
</evidence>
<name>B6AAE7_CRYMR</name>
<accession>B6AAE7</accession>
<protein>
    <submittedName>
        <fullName evidence="1">Uncharacterized protein</fullName>
    </submittedName>
</protein>